<dbReference type="OrthoDB" id="7916639at2"/>
<dbReference type="Gene3D" id="3.30.1580.10">
    <property type="entry name" value="Head-to-tail joining protein W"/>
    <property type="match status" value="1"/>
</dbReference>
<evidence type="ECO:0000313" key="2">
    <source>
        <dbReference type="Proteomes" id="UP000324853"/>
    </source>
</evidence>
<name>A0A5S4WIS9_9BRAD</name>
<comment type="caution">
    <text evidence="1">The sequence shown here is derived from an EMBL/GenBank/DDBJ whole genome shotgun (WGS) entry which is preliminary data.</text>
</comment>
<reference evidence="1 2" key="1">
    <citation type="submission" date="2019-08" db="EMBL/GenBank/DDBJ databases">
        <title>Bradyrhizobium hipponensis sp. nov., a rhizobium isolated from a Lupinus angustifolius root nodule in Tunisia.</title>
        <authorList>
            <person name="Off K."/>
            <person name="Rejili M."/>
            <person name="Mars M."/>
            <person name="Brachmann A."/>
            <person name="Marin M."/>
        </authorList>
    </citation>
    <scope>NUCLEOTIDE SEQUENCE [LARGE SCALE GENOMIC DNA]</scope>
    <source>
        <strain evidence="1 2">CTAW11</strain>
    </source>
</reference>
<dbReference type="SUPFAM" id="SSF64210">
    <property type="entry name" value="Head-to-tail joining protein W, gpW"/>
    <property type="match status" value="1"/>
</dbReference>
<keyword evidence="2" id="KW-1185">Reference proteome</keyword>
<dbReference type="EMBL" id="VSSR01000042">
    <property type="protein sequence ID" value="TYL80164.1"/>
    <property type="molecule type" value="Genomic_DNA"/>
</dbReference>
<dbReference type="InterPro" id="IPR036626">
    <property type="entry name" value="GpW_sf"/>
</dbReference>
<evidence type="ECO:0000313" key="1">
    <source>
        <dbReference type="EMBL" id="TYL80164.1"/>
    </source>
</evidence>
<dbReference type="AlphaFoldDB" id="A0A5S4WIS9"/>
<accession>A0A5S4WIS9</accession>
<dbReference type="GO" id="GO:0019058">
    <property type="term" value="P:viral life cycle"/>
    <property type="evidence" value="ECO:0007669"/>
    <property type="project" value="InterPro"/>
</dbReference>
<dbReference type="Proteomes" id="UP000324853">
    <property type="component" value="Unassembled WGS sequence"/>
</dbReference>
<dbReference type="Pfam" id="PF02831">
    <property type="entry name" value="gpW"/>
    <property type="match status" value="1"/>
</dbReference>
<dbReference type="RefSeq" id="WP_148753547.1">
    <property type="nucleotide sequence ID" value="NZ_VSSR01000042.1"/>
</dbReference>
<protein>
    <submittedName>
        <fullName evidence="1">Phage tail protein</fullName>
    </submittedName>
</protein>
<dbReference type="InterPro" id="IPR004174">
    <property type="entry name" value="GpW"/>
</dbReference>
<gene>
    <name evidence="1" type="ORF">FXB38_24665</name>
</gene>
<organism evidence="1 2">
    <name type="scientific">Bradyrhizobium cytisi</name>
    <dbReference type="NCBI Taxonomy" id="515489"/>
    <lineage>
        <taxon>Bacteria</taxon>
        <taxon>Pseudomonadati</taxon>
        <taxon>Pseudomonadota</taxon>
        <taxon>Alphaproteobacteria</taxon>
        <taxon>Hyphomicrobiales</taxon>
        <taxon>Nitrobacteraceae</taxon>
        <taxon>Bradyrhizobium</taxon>
    </lineage>
</organism>
<proteinExistence type="predicted"/>
<sequence>MSDQEMLDQAKAALHQLMMGVAVVECEWQGQRTKFSVANADRLKAYIAELEARIAGQPFRGAMGFVF</sequence>